<evidence type="ECO:0000256" key="1">
    <source>
        <dbReference type="SAM" id="SignalP"/>
    </source>
</evidence>
<organism evidence="2 3">
    <name type="scientific">Xanthomonas chitinilytica</name>
    <dbReference type="NCBI Taxonomy" id="2989819"/>
    <lineage>
        <taxon>Bacteria</taxon>
        <taxon>Pseudomonadati</taxon>
        <taxon>Pseudomonadota</taxon>
        <taxon>Gammaproteobacteria</taxon>
        <taxon>Lysobacterales</taxon>
        <taxon>Lysobacteraceae</taxon>
        <taxon>Xanthomonas</taxon>
    </lineage>
</organism>
<feature type="chain" id="PRO_5045721354" description="Secreted protein" evidence="1">
    <location>
        <begin position="26"/>
        <end position="149"/>
    </location>
</feature>
<comment type="caution">
    <text evidence="2">The sequence shown here is derived from an EMBL/GenBank/DDBJ whole genome shotgun (WGS) entry which is preliminary data.</text>
</comment>
<dbReference type="RefSeq" id="WP_265127365.1">
    <property type="nucleotide sequence ID" value="NZ_JAPCHY010000005.1"/>
</dbReference>
<feature type="signal peptide" evidence="1">
    <location>
        <begin position="1"/>
        <end position="25"/>
    </location>
</feature>
<keyword evidence="1" id="KW-0732">Signal</keyword>
<dbReference type="EMBL" id="JAPCHY010000005">
    <property type="protein sequence ID" value="MCW4472407.1"/>
    <property type="molecule type" value="Genomic_DNA"/>
</dbReference>
<evidence type="ECO:0008006" key="4">
    <source>
        <dbReference type="Google" id="ProtNLM"/>
    </source>
</evidence>
<name>A0ABT3JV87_9XANT</name>
<protein>
    <recommendedName>
        <fullName evidence="4">Secreted protein</fullName>
    </recommendedName>
</protein>
<reference evidence="2 3" key="1">
    <citation type="submission" date="2022-10" db="EMBL/GenBank/DDBJ databases">
        <title>Xanthomonas sp. H13-6.</title>
        <authorList>
            <person name="Liu X."/>
            <person name="Deng Z."/>
            <person name="Jiang Y."/>
            <person name="Yu T."/>
            <person name="Ai J."/>
        </authorList>
    </citation>
    <scope>NUCLEOTIDE SEQUENCE [LARGE SCALE GENOMIC DNA]</scope>
    <source>
        <strain evidence="2 3">H13-6</strain>
    </source>
</reference>
<keyword evidence="3" id="KW-1185">Reference proteome</keyword>
<proteinExistence type="predicted"/>
<dbReference type="Proteomes" id="UP001209922">
    <property type="component" value="Unassembled WGS sequence"/>
</dbReference>
<evidence type="ECO:0000313" key="3">
    <source>
        <dbReference type="Proteomes" id="UP001209922"/>
    </source>
</evidence>
<accession>A0ABT3JV87</accession>
<sequence length="149" mass="16285">MRWLGRSGMRAAVLAGLFAATVAGAVPLTHLDDFRQLHGRYAPAGDCGRQPQIVVDRSGFGFEIGTIREHAATPEFAASYGGNYYQGISLWFFPWFGDDSPKPLLLVFNADEQPGVLVVEANDHDYPGGPALPARYRTLVQGSPYLRCE</sequence>
<evidence type="ECO:0000313" key="2">
    <source>
        <dbReference type="EMBL" id="MCW4472407.1"/>
    </source>
</evidence>
<gene>
    <name evidence="2" type="ORF">OK345_07815</name>
</gene>